<keyword evidence="2" id="KW-0812">Transmembrane</keyword>
<dbReference type="AlphaFoldDB" id="A0AAE1Y4I9"/>
<keyword evidence="2" id="KW-1133">Transmembrane helix</keyword>
<protein>
    <submittedName>
        <fullName evidence="3">Uncharacterized protein</fullName>
    </submittedName>
</protein>
<keyword evidence="4" id="KW-1185">Reference proteome</keyword>
<feature type="compositionally biased region" description="Low complexity" evidence="1">
    <location>
        <begin position="137"/>
        <end position="151"/>
    </location>
</feature>
<gene>
    <name evidence="3" type="ORF">Salat_1927800</name>
</gene>
<dbReference type="EMBL" id="JACGWO010000007">
    <property type="protein sequence ID" value="KAK4423450.1"/>
    <property type="molecule type" value="Genomic_DNA"/>
</dbReference>
<feature type="transmembrane region" description="Helical" evidence="2">
    <location>
        <begin position="245"/>
        <end position="262"/>
    </location>
</feature>
<proteinExistence type="predicted"/>
<evidence type="ECO:0000256" key="1">
    <source>
        <dbReference type="SAM" id="MobiDB-lite"/>
    </source>
</evidence>
<dbReference type="Proteomes" id="UP001293254">
    <property type="component" value="Unassembled WGS sequence"/>
</dbReference>
<evidence type="ECO:0000256" key="2">
    <source>
        <dbReference type="SAM" id="Phobius"/>
    </source>
</evidence>
<sequence length="266" mass="29971">MDYIKELGYPATCVVWYKLPGLDLENRLKLLDGDSAVLRMFKKYNDQNISEIELFVQNVNIEIPVWPPENCEGVENNELLHKERESGDKSDGSDSEGSELGESDGSDSDHYNLGEFEYFAEVMSSVGGSRYTPPPKQTSYSGQTSTSSHHSGPAENHLLLCECGIPAVMRTSWTPTILGDVFEGAWAKGHYCSTFEWVDEPGSERCMTVIPGLLRRLSRSTTDAKAFEERIRSLEGRMRNMRTKMYIIAIGAAFSYFVMYISCRPR</sequence>
<comment type="caution">
    <text evidence="3">The sequence shown here is derived from an EMBL/GenBank/DDBJ whole genome shotgun (WGS) entry which is preliminary data.</text>
</comment>
<evidence type="ECO:0000313" key="4">
    <source>
        <dbReference type="Proteomes" id="UP001293254"/>
    </source>
</evidence>
<organism evidence="3 4">
    <name type="scientific">Sesamum alatum</name>
    <dbReference type="NCBI Taxonomy" id="300844"/>
    <lineage>
        <taxon>Eukaryota</taxon>
        <taxon>Viridiplantae</taxon>
        <taxon>Streptophyta</taxon>
        <taxon>Embryophyta</taxon>
        <taxon>Tracheophyta</taxon>
        <taxon>Spermatophyta</taxon>
        <taxon>Magnoliopsida</taxon>
        <taxon>eudicotyledons</taxon>
        <taxon>Gunneridae</taxon>
        <taxon>Pentapetalae</taxon>
        <taxon>asterids</taxon>
        <taxon>lamiids</taxon>
        <taxon>Lamiales</taxon>
        <taxon>Pedaliaceae</taxon>
        <taxon>Sesamum</taxon>
    </lineage>
</organism>
<feature type="compositionally biased region" description="Acidic residues" evidence="1">
    <location>
        <begin position="93"/>
        <end position="106"/>
    </location>
</feature>
<name>A0AAE1Y4I9_9LAMI</name>
<reference evidence="3" key="1">
    <citation type="submission" date="2020-06" db="EMBL/GenBank/DDBJ databases">
        <authorList>
            <person name="Li T."/>
            <person name="Hu X."/>
            <person name="Zhang T."/>
            <person name="Song X."/>
            <person name="Zhang H."/>
            <person name="Dai N."/>
            <person name="Sheng W."/>
            <person name="Hou X."/>
            <person name="Wei L."/>
        </authorList>
    </citation>
    <scope>NUCLEOTIDE SEQUENCE</scope>
    <source>
        <strain evidence="3">3651</strain>
        <tissue evidence="3">Leaf</tissue>
    </source>
</reference>
<feature type="region of interest" description="Disordered" evidence="1">
    <location>
        <begin position="82"/>
        <end position="108"/>
    </location>
</feature>
<reference evidence="3" key="2">
    <citation type="journal article" date="2024" name="Plant">
        <title>Genomic evolution and insights into agronomic trait innovations of Sesamum species.</title>
        <authorList>
            <person name="Miao H."/>
            <person name="Wang L."/>
            <person name="Qu L."/>
            <person name="Liu H."/>
            <person name="Sun Y."/>
            <person name="Le M."/>
            <person name="Wang Q."/>
            <person name="Wei S."/>
            <person name="Zheng Y."/>
            <person name="Lin W."/>
            <person name="Duan Y."/>
            <person name="Cao H."/>
            <person name="Xiong S."/>
            <person name="Wang X."/>
            <person name="Wei L."/>
            <person name="Li C."/>
            <person name="Ma Q."/>
            <person name="Ju M."/>
            <person name="Zhao R."/>
            <person name="Li G."/>
            <person name="Mu C."/>
            <person name="Tian Q."/>
            <person name="Mei H."/>
            <person name="Zhang T."/>
            <person name="Gao T."/>
            <person name="Zhang H."/>
        </authorList>
    </citation>
    <scope>NUCLEOTIDE SEQUENCE</scope>
    <source>
        <strain evidence="3">3651</strain>
    </source>
</reference>
<evidence type="ECO:0000313" key="3">
    <source>
        <dbReference type="EMBL" id="KAK4423450.1"/>
    </source>
</evidence>
<feature type="region of interest" description="Disordered" evidence="1">
    <location>
        <begin position="127"/>
        <end position="151"/>
    </location>
</feature>
<accession>A0AAE1Y4I9</accession>
<keyword evidence="2" id="KW-0472">Membrane</keyword>
<feature type="compositionally biased region" description="Basic and acidic residues" evidence="1">
    <location>
        <begin position="82"/>
        <end position="92"/>
    </location>
</feature>